<evidence type="ECO:0000313" key="2">
    <source>
        <dbReference type="EMBL" id="KEI67961.1"/>
    </source>
</evidence>
<dbReference type="InterPro" id="IPR050834">
    <property type="entry name" value="Glycosyltransf_2"/>
</dbReference>
<gene>
    <name evidence="2" type="ORF">A19Y_3136</name>
</gene>
<organism evidence="2 3">
    <name type="scientific">Planktothrix agardhii (strain NIVA-CYA 126/8)</name>
    <dbReference type="NCBI Taxonomy" id="388467"/>
    <lineage>
        <taxon>Bacteria</taxon>
        <taxon>Bacillati</taxon>
        <taxon>Cyanobacteriota</taxon>
        <taxon>Cyanophyceae</taxon>
        <taxon>Oscillatoriophycideae</taxon>
        <taxon>Oscillatoriales</taxon>
        <taxon>Microcoleaceae</taxon>
        <taxon>Planktothrix</taxon>
    </lineage>
</organism>
<name>A0A073CIM0_PLAA1</name>
<dbReference type="CDD" id="cd00761">
    <property type="entry name" value="Glyco_tranf_GTA_type"/>
    <property type="match status" value="1"/>
</dbReference>
<dbReference type="Pfam" id="PF00535">
    <property type="entry name" value="Glycos_transf_2"/>
    <property type="match status" value="1"/>
</dbReference>
<dbReference type="InterPro" id="IPR001173">
    <property type="entry name" value="Glyco_trans_2-like"/>
</dbReference>
<evidence type="ECO:0000259" key="1">
    <source>
        <dbReference type="Pfam" id="PF00535"/>
    </source>
</evidence>
<dbReference type="Proteomes" id="UP000027395">
    <property type="component" value="Chromosome"/>
</dbReference>
<dbReference type="SUPFAM" id="SSF53448">
    <property type="entry name" value="Nucleotide-diphospho-sugar transferases"/>
    <property type="match status" value="1"/>
</dbReference>
<dbReference type="Gene3D" id="3.90.550.10">
    <property type="entry name" value="Spore Coat Polysaccharide Biosynthesis Protein SpsA, Chain A"/>
    <property type="match status" value="1"/>
</dbReference>
<dbReference type="EMBL" id="CM002803">
    <property type="protein sequence ID" value="KEI67961.1"/>
    <property type="molecule type" value="Genomic_DNA"/>
</dbReference>
<evidence type="ECO:0000313" key="3">
    <source>
        <dbReference type="Proteomes" id="UP000027395"/>
    </source>
</evidence>
<dbReference type="AlphaFoldDB" id="A0A073CIM0"/>
<dbReference type="PATRIC" id="fig|388467.6.peg.3079"/>
<feature type="domain" description="Glycosyltransferase 2-like" evidence="1">
    <location>
        <begin position="11"/>
        <end position="168"/>
    </location>
</feature>
<dbReference type="GO" id="GO:0016757">
    <property type="term" value="F:glycosyltransferase activity"/>
    <property type="evidence" value="ECO:0007669"/>
    <property type="project" value="UniProtKB-KW"/>
</dbReference>
<proteinExistence type="predicted"/>
<sequence length="344" mass="40138">MSNISETPQISVIIPAYNCDRYVEQAVESVINQTYPADEIIIIDDGSQDNTRQVLQPYSNYIHYVYQENQGVSVARNHGLKLARGEFIVFLDADDIFLPNKLATQLAVFQAKPRLGLVQSGWRRVNQQGKTIMDATPWDYVPELNLENWLRWKPLGTMGTLMFRREWLLKIEGFEPGLAHAEDVDLILRMVLLGCESAWLHQPTVCYRQHDRNTMRDGVSQAKSINYVLDKFFNLPNIPLEIRLIENWVRYSTLVWSSWYLYYTGFPVEMVEYLRKSWQYTPFLLVETLINWTESFVHYSDSLGQSLEVNQLCNLTEWQNLTLWVLEQTIEKRSQSLEGGIKLL</sequence>
<keyword evidence="2" id="KW-0328">Glycosyltransferase</keyword>
<reference evidence="2 3" key="1">
    <citation type="journal article" date="2014" name="Appl. Environ. Microbiol.">
        <title>Elucidation of insertion elements encoded on plasmids and in vitro construction of shuttle vectors from the toxic cyanobacterium Planktothrix.</title>
        <authorList>
            <person name="Christiansen G."/>
            <person name="Goesmann A."/>
            <person name="Kurmayer R."/>
        </authorList>
    </citation>
    <scope>NUCLEOTIDE SEQUENCE [LARGE SCALE GENOMIC DNA]</scope>
    <source>
        <strain evidence="2 3">NIVA-CYA 126/8</strain>
    </source>
</reference>
<dbReference type="InterPro" id="IPR029044">
    <property type="entry name" value="Nucleotide-diphossugar_trans"/>
</dbReference>
<dbReference type="RefSeq" id="WP_042155228.1">
    <property type="nucleotide sequence ID" value="NZ_CM002803.1"/>
</dbReference>
<keyword evidence="2" id="KW-0808">Transferase</keyword>
<accession>A0A073CIM0</accession>
<keyword evidence="3" id="KW-1185">Reference proteome</keyword>
<protein>
    <submittedName>
        <fullName evidence="2">Glycosyl transferase</fullName>
        <ecNumber evidence="2">2.4.1.-</ecNumber>
    </submittedName>
</protein>
<dbReference type="PANTHER" id="PTHR43685">
    <property type="entry name" value="GLYCOSYLTRANSFERASE"/>
    <property type="match status" value="1"/>
</dbReference>
<dbReference type="STRING" id="388467.A19Y_3136"/>
<dbReference type="HOGENOM" id="CLU_025996_0_0_3"/>
<dbReference type="eggNOG" id="COG1216">
    <property type="taxonomic scope" value="Bacteria"/>
</dbReference>
<dbReference type="PANTHER" id="PTHR43685:SF11">
    <property type="entry name" value="GLYCOSYLTRANSFERASE TAGX-RELATED"/>
    <property type="match status" value="1"/>
</dbReference>
<dbReference type="EC" id="2.4.1.-" evidence="2"/>